<keyword evidence="4" id="KW-1185">Reference proteome</keyword>
<dbReference type="PANTHER" id="PTHR24413">
    <property type="entry name" value="SPECKLE-TYPE POZ PROTEIN"/>
    <property type="match status" value="1"/>
</dbReference>
<dbReference type="SMART" id="SM00225">
    <property type="entry name" value="BTB"/>
    <property type="match status" value="1"/>
</dbReference>
<evidence type="ECO:0000313" key="3">
    <source>
        <dbReference type="EMBL" id="KAJ3684549.1"/>
    </source>
</evidence>
<reference evidence="3 4" key="1">
    <citation type="journal article" date="2022" name="Cell">
        <title>Repeat-based holocentromeres influence genome architecture and karyotype evolution.</title>
        <authorList>
            <person name="Hofstatter P.G."/>
            <person name="Thangavel G."/>
            <person name="Lux T."/>
            <person name="Neumann P."/>
            <person name="Vondrak T."/>
            <person name="Novak P."/>
            <person name="Zhang M."/>
            <person name="Costa L."/>
            <person name="Castellani M."/>
            <person name="Scott A."/>
            <person name="Toegelov H."/>
            <person name="Fuchs J."/>
            <person name="Mata-Sucre Y."/>
            <person name="Dias Y."/>
            <person name="Vanzela A.L.L."/>
            <person name="Huettel B."/>
            <person name="Almeida C.C.S."/>
            <person name="Simkova H."/>
            <person name="Souza G."/>
            <person name="Pedrosa-Harand A."/>
            <person name="Macas J."/>
            <person name="Mayer K.F.X."/>
            <person name="Houben A."/>
            <person name="Marques A."/>
        </authorList>
    </citation>
    <scope>NUCLEOTIDE SEQUENCE [LARGE SCALE GENOMIC DNA]</scope>
    <source>
        <strain evidence="3">RhyTen1mFocal</strain>
    </source>
</reference>
<organism evidence="3 4">
    <name type="scientific">Rhynchospora tenuis</name>
    <dbReference type="NCBI Taxonomy" id="198213"/>
    <lineage>
        <taxon>Eukaryota</taxon>
        <taxon>Viridiplantae</taxon>
        <taxon>Streptophyta</taxon>
        <taxon>Embryophyta</taxon>
        <taxon>Tracheophyta</taxon>
        <taxon>Spermatophyta</taxon>
        <taxon>Magnoliopsida</taxon>
        <taxon>Liliopsida</taxon>
        <taxon>Poales</taxon>
        <taxon>Cyperaceae</taxon>
        <taxon>Cyperoideae</taxon>
        <taxon>Rhynchosporeae</taxon>
        <taxon>Rhynchospora</taxon>
    </lineage>
</organism>
<dbReference type="CDD" id="cd18186">
    <property type="entry name" value="BTB_POZ_ZBTB_KLHL-like"/>
    <property type="match status" value="1"/>
</dbReference>
<dbReference type="AlphaFoldDB" id="A0AAD5Z2V5"/>
<dbReference type="InterPro" id="IPR000210">
    <property type="entry name" value="BTB/POZ_dom"/>
</dbReference>
<name>A0AAD5Z2V5_9POAL</name>
<protein>
    <recommendedName>
        <fullName evidence="2">BTB domain-containing protein</fullName>
    </recommendedName>
</protein>
<dbReference type="InterPro" id="IPR011333">
    <property type="entry name" value="SKP1/BTB/POZ_sf"/>
</dbReference>
<dbReference type="SUPFAM" id="SSF54695">
    <property type="entry name" value="POZ domain"/>
    <property type="match status" value="1"/>
</dbReference>
<accession>A0AAD5Z2V5</accession>
<feature type="domain" description="BTB" evidence="2">
    <location>
        <begin position="94"/>
        <end position="163"/>
    </location>
</feature>
<evidence type="ECO:0000256" key="1">
    <source>
        <dbReference type="ARBA" id="ARBA00004906"/>
    </source>
</evidence>
<dbReference type="Pfam" id="PF00651">
    <property type="entry name" value="BTB"/>
    <property type="match status" value="1"/>
</dbReference>
<proteinExistence type="predicted"/>
<dbReference type="Gene3D" id="3.30.710.10">
    <property type="entry name" value="Potassium Channel Kv1.1, Chain A"/>
    <property type="match status" value="1"/>
</dbReference>
<dbReference type="PROSITE" id="PS50097">
    <property type="entry name" value="BTB"/>
    <property type="match status" value="1"/>
</dbReference>
<evidence type="ECO:0000313" key="4">
    <source>
        <dbReference type="Proteomes" id="UP001210211"/>
    </source>
</evidence>
<comment type="caution">
    <text evidence="3">The sequence shown here is derived from an EMBL/GenBank/DDBJ whole genome shotgun (WGS) entry which is preliminary data.</text>
</comment>
<gene>
    <name evidence="3" type="ORF">LUZ61_013713</name>
</gene>
<dbReference type="Proteomes" id="UP001210211">
    <property type="component" value="Unassembled WGS sequence"/>
</dbReference>
<sequence>MRWIFSKAQEGERDFKAGTIGEGMNLPMVYVEWFSKVEAEDDLVVFNLALWFALDDSKKVPKKAEQAVIHPHHPWPEVCPNSELLTTLLIGDFADIHFVVGGQAFSAHRAVLAARSSVFRLEFLALKQDVSQKGVFVSIQHMDEFTFKQLLHFIYTDSLAPDFDQPATADILKSVLINIL</sequence>
<dbReference type="EMBL" id="JAMRDG010000002">
    <property type="protein sequence ID" value="KAJ3684549.1"/>
    <property type="molecule type" value="Genomic_DNA"/>
</dbReference>
<evidence type="ECO:0000259" key="2">
    <source>
        <dbReference type="PROSITE" id="PS50097"/>
    </source>
</evidence>
<comment type="pathway">
    <text evidence="1">Protein modification; protein ubiquitination.</text>
</comment>